<comment type="similarity">
    <text evidence="1 10">Belongs to the RNA polymerase subunit omega family.</text>
</comment>
<dbReference type="SMART" id="SM01409">
    <property type="entry name" value="RNA_pol_Rpb6"/>
    <property type="match status" value="1"/>
</dbReference>
<dbReference type="NCBIfam" id="TIGR00690">
    <property type="entry name" value="rpoZ"/>
    <property type="match status" value="1"/>
</dbReference>
<evidence type="ECO:0000256" key="3">
    <source>
        <dbReference type="ARBA" id="ARBA00013725"/>
    </source>
</evidence>
<organism evidence="11 12">
    <name type="scientific">Caldalkalibacillus horti</name>
    <dbReference type="NCBI Taxonomy" id="77523"/>
    <lineage>
        <taxon>Bacteria</taxon>
        <taxon>Bacillati</taxon>
        <taxon>Bacillota</taxon>
        <taxon>Bacilli</taxon>
        <taxon>Bacillales</taxon>
        <taxon>Bacillaceae</taxon>
        <taxon>Caldalkalibacillus</taxon>
    </lineage>
</organism>
<comment type="caution">
    <text evidence="11">The sequence shown here is derived from an EMBL/GenBank/DDBJ whole genome shotgun (WGS) entry which is preliminary data.</text>
</comment>
<keyword evidence="12" id="KW-1185">Reference proteome</keyword>
<dbReference type="HAMAP" id="MF_00366">
    <property type="entry name" value="RNApol_bact_RpoZ"/>
    <property type="match status" value="1"/>
</dbReference>
<dbReference type="SUPFAM" id="SSF63562">
    <property type="entry name" value="RPB6/omega subunit-like"/>
    <property type="match status" value="1"/>
</dbReference>
<evidence type="ECO:0000256" key="6">
    <source>
        <dbReference type="ARBA" id="ARBA00022695"/>
    </source>
</evidence>
<comment type="function">
    <text evidence="10">Promotes RNA polymerase assembly. Latches the N- and C-terminal regions of the beta' subunit thereby facilitating its interaction with the beta and alpha subunits.</text>
</comment>
<keyword evidence="6 10" id="KW-0548">Nucleotidyltransferase</keyword>
<sequence>MLYPSIDVLLEKLDSKYTLVSVASRRARQLREKNNLLIEKPRSAKYVGKALEEIVTDKVSFESAILRPNKDKE</sequence>
<proteinExistence type="inferred from homology"/>
<evidence type="ECO:0000256" key="2">
    <source>
        <dbReference type="ARBA" id="ARBA00012418"/>
    </source>
</evidence>
<comment type="catalytic activity">
    <reaction evidence="9 10">
        <text>RNA(n) + a ribonucleoside 5'-triphosphate = RNA(n+1) + diphosphate</text>
        <dbReference type="Rhea" id="RHEA:21248"/>
        <dbReference type="Rhea" id="RHEA-COMP:14527"/>
        <dbReference type="Rhea" id="RHEA-COMP:17342"/>
        <dbReference type="ChEBI" id="CHEBI:33019"/>
        <dbReference type="ChEBI" id="CHEBI:61557"/>
        <dbReference type="ChEBI" id="CHEBI:140395"/>
        <dbReference type="EC" id="2.7.7.6"/>
    </reaction>
</comment>
<evidence type="ECO:0000313" key="11">
    <source>
        <dbReference type="EMBL" id="MDQ0165695.1"/>
    </source>
</evidence>
<dbReference type="PANTHER" id="PTHR34476">
    <property type="entry name" value="DNA-DIRECTED RNA POLYMERASE SUBUNIT OMEGA"/>
    <property type="match status" value="1"/>
</dbReference>
<evidence type="ECO:0000256" key="1">
    <source>
        <dbReference type="ARBA" id="ARBA00006711"/>
    </source>
</evidence>
<dbReference type="RefSeq" id="WP_307393083.1">
    <property type="nucleotide sequence ID" value="NZ_BAAADK010000011.1"/>
</dbReference>
<dbReference type="EMBL" id="JAUSTY010000005">
    <property type="protein sequence ID" value="MDQ0165695.1"/>
    <property type="molecule type" value="Genomic_DNA"/>
</dbReference>
<dbReference type="GO" id="GO:0000428">
    <property type="term" value="C:DNA-directed RNA polymerase complex"/>
    <property type="evidence" value="ECO:0007669"/>
    <property type="project" value="UniProtKB-KW"/>
</dbReference>
<evidence type="ECO:0000256" key="5">
    <source>
        <dbReference type="ARBA" id="ARBA00022679"/>
    </source>
</evidence>
<keyword evidence="4 10" id="KW-0240">DNA-directed RNA polymerase</keyword>
<evidence type="ECO:0000256" key="7">
    <source>
        <dbReference type="ARBA" id="ARBA00023163"/>
    </source>
</evidence>
<evidence type="ECO:0000256" key="9">
    <source>
        <dbReference type="ARBA" id="ARBA00048552"/>
    </source>
</evidence>
<dbReference type="InterPro" id="IPR003716">
    <property type="entry name" value="DNA-dir_RNA_pol_omega"/>
</dbReference>
<reference evidence="11 12" key="1">
    <citation type="submission" date="2023-07" db="EMBL/GenBank/DDBJ databases">
        <title>Genomic Encyclopedia of Type Strains, Phase IV (KMG-IV): sequencing the most valuable type-strain genomes for metagenomic binning, comparative biology and taxonomic classification.</title>
        <authorList>
            <person name="Goeker M."/>
        </authorList>
    </citation>
    <scope>NUCLEOTIDE SEQUENCE [LARGE SCALE GENOMIC DNA]</scope>
    <source>
        <strain evidence="11 12">DSM 12751</strain>
    </source>
</reference>
<protein>
    <recommendedName>
        <fullName evidence="3 10">DNA-directed RNA polymerase subunit omega</fullName>
        <shortName evidence="10">RNAP omega subunit</shortName>
        <ecNumber evidence="2 10">2.7.7.6</ecNumber>
    </recommendedName>
    <alternativeName>
        <fullName evidence="10">RNA polymerase omega subunit</fullName>
    </alternativeName>
    <alternativeName>
        <fullName evidence="8 10">Transcriptase subunit omega</fullName>
    </alternativeName>
</protein>
<evidence type="ECO:0000256" key="10">
    <source>
        <dbReference type="HAMAP-Rule" id="MF_00366"/>
    </source>
</evidence>
<evidence type="ECO:0000313" key="12">
    <source>
        <dbReference type="Proteomes" id="UP001235840"/>
    </source>
</evidence>
<dbReference type="GO" id="GO:0003899">
    <property type="term" value="F:DNA-directed RNA polymerase activity"/>
    <property type="evidence" value="ECO:0007669"/>
    <property type="project" value="UniProtKB-EC"/>
</dbReference>
<dbReference type="Proteomes" id="UP001235840">
    <property type="component" value="Unassembled WGS sequence"/>
</dbReference>
<keyword evidence="5 10" id="KW-0808">Transferase</keyword>
<evidence type="ECO:0000256" key="4">
    <source>
        <dbReference type="ARBA" id="ARBA00022478"/>
    </source>
</evidence>
<dbReference type="Gene3D" id="3.90.940.10">
    <property type="match status" value="1"/>
</dbReference>
<evidence type="ECO:0000256" key="8">
    <source>
        <dbReference type="ARBA" id="ARBA00029924"/>
    </source>
</evidence>
<dbReference type="Pfam" id="PF01192">
    <property type="entry name" value="RNA_pol_Rpb6"/>
    <property type="match status" value="1"/>
</dbReference>
<dbReference type="PANTHER" id="PTHR34476:SF1">
    <property type="entry name" value="DNA-DIRECTED RNA POLYMERASE SUBUNIT OMEGA"/>
    <property type="match status" value="1"/>
</dbReference>
<dbReference type="InterPro" id="IPR036161">
    <property type="entry name" value="RPB6/omega-like_sf"/>
</dbReference>
<gene>
    <name evidence="10" type="primary">rpoZ</name>
    <name evidence="11" type="ORF">J2S11_001596</name>
</gene>
<keyword evidence="7 10" id="KW-0804">Transcription</keyword>
<dbReference type="EC" id="2.7.7.6" evidence="2 10"/>
<dbReference type="InterPro" id="IPR006110">
    <property type="entry name" value="Pol_omega/Rpo6/RPB6"/>
</dbReference>
<accession>A0ABT9VXT4</accession>
<name>A0ABT9VXT4_9BACI</name>
<comment type="subunit">
    <text evidence="10">The RNAP catalytic core consists of 2 alpha, 1 beta, 1 beta' and 1 omega subunit. When a sigma factor is associated with the core the holoenzyme is formed, which can initiate transcription.</text>
</comment>